<sequence length="299" mass="33748">MPMELTLEAKQRLCQAYLNYLSLVVCQQQACVAFQRGDTPIGALLISNKTVSAWQGSLTANLTKANWQAMQSFLALPEYLRLQVICTLALECYAISNNSCAQEAWLLLQSYLKKESHSTESIASTQGAESDARLLDSLDLALCRNLFASFSQLDKFELANQREKEQAVFGHCECLILEAAQAKLKTRRFNNFRLYVNLEPCLLCSSAIITAQVGELFYLQTNAKAGAVESQIKLLSLPWLNHHVKFTKLDASVLTSITSLCLCDFFHNLRHVNKQMGQAKKRKALYMEKDKFSLRKEMK</sequence>
<dbReference type="OrthoDB" id="9802676at2"/>
<dbReference type="InterPro" id="IPR016193">
    <property type="entry name" value="Cytidine_deaminase-like"/>
</dbReference>
<dbReference type="GO" id="GO:0052717">
    <property type="term" value="F:tRNA-specific adenosine-34 deaminase activity"/>
    <property type="evidence" value="ECO:0007669"/>
    <property type="project" value="TreeGrafter"/>
</dbReference>
<protein>
    <recommendedName>
        <fullName evidence="1">MafB19-like deaminase domain-containing protein</fullName>
    </recommendedName>
</protein>
<comment type="caution">
    <text evidence="2">The sequence shown here is derived from an EMBL/GenBank/DDBJ whole genome shotgun (WGS) entry which is preliminary data.</text>
</comment>
<gene>
    <name evidence="2" type="ORF">HMPREF1872_01269</name>
</gene>
<dbReference type="STRING" id="1497955.HMPREF1872_01269"/>
<dbReference type="GO" id="GO:0046872">
    <property type="term" value="F:metal ion binding"/>
    <property type="evidence" value="ECO:0007669"/>
    <property type="project" value="UniProtKB-KW"/>
</dbReference>
<evidence type="ECO:0000313" key="3">
    <source>
        <dbReference type="Proteomes" id="UP000070080"/>
    </source>
</evidence>
<accession>A0A133Y7R4</accession>
<dbReference type="SUPFAM" id="SSF53927">
    <property type="entry name" value="Cytidine deaminase-like"/>
    <property type="match status" value="1"/>
</dbReference>
<name>A0A133Y7R4_9FIRM</name>
<feature type="domain" description="MafB19-like deaminase" evidence="1">
    <location>
        <begin position="161"/>
        <end position="251"/>
    </location>
</feature>
<dbReference type="Gene3D" id="3.40.140.10">
    <property type="entry name" value="Cytidine Deaminase, domain 2"/>
    <property type="match status" value="1"/>
</dbReference>
<dbReference type="PANTHER" id="PTHR11079:SF202">
    <property type="entry name" value="TRNA-SPECIFIC ADENOSINE DEAMINASE"/>
    <property type="match status" value="1"/>
</dbReference>
<dbReference type="InterPro" id="IPR058535">
    <property type="entry name" value="MafB19-deam"/>
</dbReference>
<dbReference type="GO" id="GO:0002100">
    <property type="term" value="P:tRNA wobble adenosine to inosine editing"/>
    <property type="evidence" value="ECO:0007669"/>
    <property type="project" value="InterPro"/>
</dbReference>
<evidence type="ECO:0000313" key="2">
    <source>
        <dbReference type="EMBL" id="KXB39237.1"/>
    </source>
</evidence>
<dbReference type="PANTHER" id="PTHR11079">
    <property type="entry name" value="CYTOSINE DEAMINASE FAMILY MEMBER"/>
    <property type="match status" value="1"/>
</dbReference>
<dbReference type="AlphaFoldDB" id="A0A133Y7R4"/>
<keyword evidence="3" id="KW-1185">Reference proteome</keyword>
<dbReference type="Pfam" id="PF14437">
    <property type="entry name" value="MafB19-deam"/>
    <property type="match status" value="1"/>
</dbReference>
<dbReference type="RefSeq" id="WP_066714848.1">
    <property type="nucleotide sequence ID" value="NZ_JARFNM010000001.1"/>
</dbReference>
<organism evidence="2 3">
    <name type="scientific">Amygdalobacter nucleatus</name>
    <dbReference type="NCBI Taxonomy" id="3029274"/>
    <lineage>
        <taxon>Bacteria</taxon>
        <taxon>Bacillati</taxon>
        <taxon>Bacillota</taxon>
        <taxon>Clostridia</taxon>
        <taxon>Eubacteriales</taxon>
        <taxon>Oscillospiraceae</taxon>
        <taxon>Amygdalobacter</taxon>
    </lineage>
</organism>
<reference evidence="3" key="1">
    <citation type="submission" date="2016-01" db="EMBL/GenBank/DDBJ databases">
        <authorList>
            <person name="Mitreva M."/>
            <person name="Pepin K.H."/>
            <person name="Mihindukulasuriya K.A."/>
            <person name="Fulton R."/>
            <person name="Fronick C."/>
            <person name="O'Laughlin M."/>
            <person name="Miner T."/>
            <person name="Herter B."/>
            <person name="Rosa B.A."/>
            <person name="Cordes M."/>
            <person name="Tomlinson C."/>
            <person name="Wollam A."/>
            <person name="Palsikar V.B."/>
            <person name="Mardis E.R."/>
            <person name="Wilson R.K."/>
        </authorList>
    </citation>
    <scope>NUCLEOTIDE SEQUENCE [LARGE SCALE GENOMIC DNA]</scope>
    <source>
        <strain evidence="3">KA00274</strain>
    </source>
</reference>
<dbReference type="EMBL" id="LSCV01000042">
    <property type="protein sequence ID" value="KXB39237.1"/>
    <property type="molecule type" value="Genomic_DNA"/>
</dbReference>
<evidence type="ECO:0000259" key="1">
    <source>
        <dbReference type="Pfam" id="PF14437"/>
    </source>
</evidence>
<proteinExistence type="predicted"/>
<dbReference type="Proteomes" id="UP000070080">
    <property type="component" value="Unassembled WGS sequence"/>
</dbReference>